<dbReference type="AlphaFoldDB" id="A0A1I7ZHW9"/>
<protein>
    <submittedName>
        <fullName evidence="2">Phosphoglycerate mutase (2,3-diphosphoglycerate-dependent)</fullName>
    </submittedName>
</protein>
<dbReference type="Proteomes" id="UP000095287">
    <property type="component" value="Unplaced"/>
</dbReference>
<evidence type="ECO:0000313" key="2">
    <source>
        <dbReference type="WBParaSite" id="L893_g26707.t1"/>
    </source>
</evidence>
<evidence type="ECO:0000313" key="1">
    <source>
        <dbReference type="Proteomes" id="UP000095287"/>
    </source>
</evidence>
<organism evidence="1 2">
    <name type="scientific">Steinernema glaseri</name>
    <dbReference type="NCBI Taxonomy" id="37863"/>
    <lineage>
        <taxon>Eukaryota</taxon>
        <taxon>Metazoa</taxon>
        <taxon>Ecdysozoa</taxon>
        <taxon>Nematoda</taxon>
        <taxon>Chromadorea</taxon>
        <taxon>Rhabditida</taxon>
        <taxon>Tylenchina</taxon>
        <taxon>Panagrolaimomorpha</taxon>
        <taxon>Strongyloidoidea</taxon>
        <taxon>Steinernematidae</taxon>
        <taxon>Steinernema</taxon>
    </lineage>
</organism>
<keyword evidence="1" id="KW-1185">Reference proteome</keyword>
<sequence>MVLWANRNQMRNIVLMRHGSSLEYIEKEYSNSSGKDMRPFIEYHTKAESIPIRNLNLCYPIYTRKSELGEVQMSNAPFYKATISSYPDEVLEDVPDEKPKVEVD</sequence>
<dbReference type="WBParaSite" id="L893_g26707.t1">
    <property type="protein sequence ID" value="L893_g26707.t1"/>
    <property type="gene ID" value="L893_g26707"/>
</dbReference>
<proteinExistence type="predicted"/>
<name>A0A1I7ZHW9_9BILA</name>
<reference evidence="2" key="1">
    <citation type="submission" date="2016-11" db="UniProtKB">
        <authorList>
            <consortium name="WormBaseParasite"/>
        </authorList>
    </citation>
    <scope>IDENTIFICATION</scope>
</reference>
<accession>A0A1I7ZHW9</accession>